<dbReference type="Proteomes" id="UP000095284">
    <property type="component" value="Unplaced"/>
</dbReference>
<evidence type="ECO:0000313" key="1">
    <source>
        <dbReference type="Proteomes" id="UP000095284"/>
    </source>
</evidence>
<organism evidence="1 2">
    <name type="scientific">Bursaphelenchus xylophilus</name>
    <name type="common">Pinewood nematode worm</name>
    <name type="synonym">Aphelenchoides xylophilus</name>
    <dbReference type="NCBI Taxonomy" id="6326"/>
    <lineage>
        <taxon>Eukaryota</taxon>
        <taxon>Metazoa</taxon>
        <taxon>Ecdysozoa</taxon>
        <taxon>Nematoda</taxon>
        <taxon>Chromadorea</taxon>
        <taxon>Rhabditida</taxon>
        <taxon>Tylenchina</taxon>
        <taxon>Tylenchomorpha</taxon>
        <taxon>Aphelenchoidea</taxon>
        <taxon>Aphelenchoididae</taxon>
        <taxon>Bursaphelenchus</taxon>
    </lineage>
</organism>
<name>A0A1I7SN68_BURXY</name>
<proteinExistence type="predicted"/>
<dbReference type="WBParaSite" id="BXY_1450400.1">
    <property type="protein sequence ID" value="BXY_1450400.1"/>
    <property type="gene ID" value="BXY_1450400"/>
</dbReference>
<dbReference type="AlphaFoldDB" id="A0A1I7SN68"/>
<sequence length="26" mass="3139">DEIVKSQDENIDFINQIYEEEKAQLQ</sequence>
<evidence type="ECO:0000313" key="2">
    <source>
        <dbReference type="WBParaSite" id="BXY_1450400.1"/>
    </source>
</evidence>
<protein>
    <submittedName>
        <fullName evidence="2">Ribosome recycling factor</fullName>
    </submittedName>
</protein>
<reference evidence="2" key="1">
    <citation type="submission" date="2016-11" db="UniProtKB">
        <authorList>
            <consortium name="WormBaseParasite"/>
        </authorList>
    </citation>
    <scope>IDENTIFICATION</scope>
</reference>
<accession>A0A1I7SN68</accession>